<dbReference type="Ensembl" id="ENSTGET00000037711.1">
    <property type="protein sequence ID" value="ENSTGEP00000031737.1"/>
    <property type="gene ID" value="ENSTGEG00000025402.1"/>
</dbReference>
<reference evidence="1" key="3">
    <citation type="submission" date="2025-09" db="UniProtKB">
        <authorList>
            <consortium name="Ensembl"/>
        </authorList>
    </citation>
    <scope>IDENTIFICATION</scope>
</reference>
<organism evidence="1 2">
    <name type="scientific">Theropithecus gelada</name>
    <name type="common">Gelada baboon</name>
    <dbReference type="NCBI Taxonomy" id="9565"/>
    <lineage>
        <taxon>Eukaryota</taxon>
        <taxon>Metazoa</taxon>
        <taxon>Chordata</taxon>
        <taxon>Craniata</taxon>
        <taxon>Vertebrata</taxon>
        <taxon>Euteleostomi</taxon>
        <taxon>Mammalia</taxon>
        <taxon>Eutheria</taxon>
        <taxon>Euarchontoglires</taxon>
        <taxon>Primates</taxon>
        <taxon>Haplorrhini</taxon>
        <taxon>Catarrhini</taxon>
        <taxon>Cercopithecidae</taxon>
        <taxon>Cercopithecinae</taxon>
        <taxon>Theropithecus</taxon>
    </lineage>
</organism>
<evidence type="ECO:0000313" key="2">
    <source>
        <dbReference type="Proteomes" id="UP000694411"/>
    </source>
</evidence>
<sequence length="103" mass="11306">MCFPGKGTLSFSALCEDYVSPECVLRSLGAFELGATLFWGPQKTPIPELFRHGPVDLAVLLTGLEFSIKLRTTKNSQERLGLFIAPGHTCCWETKNSSIRSVS</sequence>
<proteinExistence type="predicted"/>
<protein>
    <submittedName>
        <fullName evidence="1">Uncharacterized protein</fullName>
    </submittedName>
</protein>
<reference evidence="1" key="1">
    <citation type="submission" date="2018-05" db="EMBL/GenBank/DDBJ databases">
        <title>Whole genome of Theropithecus gelada.</title>
        <authorList>
            <person name="Chiou K.L."/>
            <person name="Snyder-Mackler N."/>
        </authorList>
    </citation>
    <scope>NUCLEOTIDE SEQUENCE [LARGE SCALE GENOMIC DNA]</scope>
</reference>
<evidence type="ECO:0000313" key="1">
    <source>
        <dbReference type="Ensembl" id="ENSTGEP00000031737.1"/>
    </source>
</evidence>
<dbReference type="AlphaFoldDB" id="A0A8D2GBP2"/>
<reference evidence="1" key="2">
    <citation type="submission" date="2025-08" db="UniProtKB">
        <authorList>
            <consortium name="Ensembl"/>
        </authorList>
    </citation>
    <scope>IDENTIFICATION</scope>
</reference>
<dbReference type="Proteomes" id="UP000694411">
    <property type="component" value="Chromosome 20"/>
</dbReference>
<keyword evidence="2" id="KW-1185">Reference proteome</keyword>
<name>A0A8D2GBP2_THEGE</name>
<accession>A0A8D2GBP2</accession>